<dbReference type="EMBL" id="JBJHZX010000048">
    <property type="protein sequence ID" value="MFL0198138.1"/>
    <property type="molecule type" value="Genomic_DNA"/>
</dbReference>
<comment type="caution">
    <text evidence="1">The sequence shown here is derived from an EMBL/GenBank/DDBJ whole genome shotgun (WGS) entry which is preliminary data.</text>
</comment>
<name>A0ABW8SR35_9CLOT</name>
<organism evidence="1 2">
    <name type="scientific">Candidatus Clostridium eludens</name>
    <dbReference type="NCBI Taxonomy" id="3381663"/>
    <lineage>
        <taxon>Bacteria</taxon>
        <taxon>Bacillati</taxon>
        <taxon>Bacillota</taxon>
        <taxon>Clostridia</taxon>
        <taxon>Eubacteriales</taxon>
        <taxon>Clostridiaceae</taxon>
        <taxon>Clostridium</taxon>
    </lineage>
</organism>
<evidence type="ECO:0000313" key="1">
    <source>
        <dbReference type="EMBL" id="MFL0198138.1"/>
    </source>
</evidence>
<accession>A0ABW8SR35</accession>
<dbReference type="Proteomes" id="UP001623660">
    <property type="component" value="Unassembled WGS sequence"/>
</dbReference>
<proteinExistence type="predicted"/>
<sequence>MSKCENEILKNDNVNYDYQVFVCLDQERELDNIMATVSAFIRDEGYKFFKQIKHRENIIIIISRKKS</sequence>
<protein>
    <submittedName>
        <fullName evidence="1">Uncharacterized protein</fullName>
    </submittedName>
</protein>
<evidence type="ECO:0000313" key="2">
    <source>
        <dbReference type="Proteomes" id="UP001623660"/>
    </source>
</evidence>
<dbReference type="RefSeq" id="WP_406794246.1">
    <property type="nucleotide sequence ID" value="NZ_JBJHZX010000048.1"/>
</dbReference>
<reference evidence="1 2" key="1">
    <citation type="submission" date="2024-11" db="EMBL/GenBank/DDBJ databases">
        <authorList>
            <person name="Heng Y.C."/>
            <person name="Lim A.C.H."/>
            <person name="Lee J.K.Y."/>
            <person name="Kittelmann S."/>
        </authorList>
    </citation>
    <scope>NUCLEOTIDE SEQUENCE [LARGE SCALE GENOMIC DNA]</scope>
    <source>
        <strain evidence="1 2">WILCCON 0269</strain>
    </source>
</reference>
<keyword evidence="2" id="KW-1185">Reference proteome</keyword>
<gene>
    <name evidence="1" type="ORF">ACJDU8_21600</name>
</gene>